<dbReference type="RefSeq" id="WP_114482534.1">
    <property type="nucleotide sequence ID" value="NZ_QPJU01000002.1"/>
</dbReference>
<reference evidence="1 2" key="1">
    <citation type="submission" date="2018-07" db="EMBL/GenBank/DDBJ databases">
        <title>Genomic Encyclopedia of Type Strains, Phase IV (KMG-IV): sequencing the most valuable type-strain genomes for metagenomic binning, comparative biology and taxonomic classification.</title>
        <authorList>
            <person name="Goeker M."/>
        </authorList>
    </citation>
    <scope>NUCLEOTIDE SEQUENCE [LARGE SCALE GENOMIC DNA]</scope>
    <source>
        <strain evidence="1 2">DSM 100911</strain>
    </source>
</reference>
<sequence>MALEQKLLEVEQHLQEVSTALLAADAPRLEQCSTTLRDAALTFARAMAQVPDPTALPAALRRRIQAIGSLLAIQRENLLRLSAATSRQAAALLGAAGAESTYESALGSRASASVPRRVRAAG</sequence>
<dbReference type="EMBL" id="QPJU01000002">
    <property type="protein sequence ID" value="RCX10966.1"/>
    <property type="molecule type" value="Genomic_DNA"/>
</dbReference>
<proteinExistence type="predicted"/>
<evidence type="ECO:0000313" key="2">
    <source>
        <dbReference type="Proteomes" id="UP000252174"/>
    </source>
</evidence>
<name>A0A369ARU0_9BURK</name>
<evidence type="ECO:0008006" key="3">
    <source>
        <dbReference type="Google" id="ProtNLM"/>
    </source>
</evidence>
<comment type="caution">
    <text evidence="1">The sequence shown here is derived from an EMBL/GenBank/DDBJ whole genome shotgun (WGS) entry which is preliminary data.</text>
</comment>
<protein>
    <recommendedName>
        <fullName evidence="3">Flagella synthesis protein FlgN</fullName>
    </recommendedName>
</protein>
<gene>
    <name evidence="1" type="ORF">DFR45_102368</name>
</gene>
<keyword evidence="2" id="KW-1185">Reference proteome</keyword>
<dbReference type="Proteomes" id="UP000252174">
    <property type="component" value="Unassembled WGS sequence"/>
</dbReference>
<accession>A0A369ARU0</accession>
<organism evidence="1 2">
    <name type="scientific">Extensimonas vulgaris</name>
    <dbReference type="NCBI Taxonomy" id="1031594"/>
    <lineage>
        <taxon>Bacteria</taxon>
        <taxon>Pseudomonadati</taxon>
        <taxon>Pseudomonadota</taxon>
        <taxon>Betaproteobacteria</taxon>
        <taxon>Burkholderiales</taxon>
        <taxon>Comamonadaceae</taxon>
        <taxon>Extensimonas</taxon>
    </lineage>
</organism>
<evidence type="ECO:0000313" key="1">
    <source>
        <dbReference type="EMBL" id="RCX10966.1"/>
    </source>
</evidence>
<dbReference type="AlphaFoldDB" id="A0A369ARU0"/>